<proteinExistence type="predicted"/>
<feature type="compositionally biased region" description="Basic and acidic residues" evidence="1">
    <location>
        <begin position="165"/>
        <end position="183"/>
    </location>
</feature>
<organism evidence="2 3">
    <name type="scientific">Ophiocordyceps sinensis</name>
    <dbReference type="NCBI Taxonomy" id="72228"/>
    <lineage>
        <taxon>Eukaryota</taxon>
        <taxon>Fungi</taxon>
        <taxon>Dikarya</taxon>
        <taxon>Ascomycota</taxon>
        <taxon>Pezizomycotina</taxon>
        <taxon>Sordariomycetes</taxon>
        <taxon>Hypocreomycetidae</taxon>
        <taxon>Hypocreales</taxon>
        <taxon>Ophiocordycipitaceae</taxon>
        <taxon>Ophiocordyceps</taxon>
    </lineage>
</organism>
<evidence type="ECO:0000256" key="1">
    <source>
        <dbReference type="SAM" id="MobiDB-lite"/>
    </source>
</evidence>
<dbReference type="AlphaFoldDB" id="A0A8H4V926"/>
<keyword evidence="3" id="KW-1185">Reference proteome</keyword>
<accession>A0A8H4V926</accession>
<name>A0A8H4V926_9HYPO</name>
<feature type="compositionally biased region" description="Basic and acidic residues" evidence="1">
    <location>
        <begin position="71"/>
        <end position="101"/>
    </location>
</feature>
<protein>
    <submittedName>
        <fullName evidence="2">Uncharacterized protein</fullName>
    </submittedName>
</protein>
<sequence>MAPPTPRPPTRSPSPPRPWPLAPEPGPGAMALHGRGRLPPQGQRARDDRPQGDGPGARGASRRARGRKKTVVRERTETFTHHTYESRRRSRSRDDRPRDANDASLMSGANGGGSPRAPRGAAPQPHPPGDECFVWSEGSRAGTEPEFHDRLRRRNRARGLAPDDDGWREQAERCRPQDGGPARRDDLIYVVKTVMVKEK</sequence>
<feature type="compositionally biased region" description="Pro residues" evidence="1">
    <location>
        <begin position="1"/>
        <end position="26"/>
    </location>
</feature>
<reference evidence="2 3" key="1">
    <citation type="journal article" date="2020" name="Genome Biol. Evol.">
        <title>A new high-quality draft genome assembly of the Chinese cordyceps Ophiocordyceps sinensis.</title>
        <authorList>
            <person name="Shu R."/>
            <person name="Zhang J."/>
            <person name="Meng Q."/>
            <person name="Zhang H."/>
            <person name="Zhou G."/>
            <person name="Li M."/>
            <person name="Wu P."/>
            <person name="Zhao Y."/>
            <person name="Chen C."/>
            <person name="Qin Q."/>
        </authorList>
    </citation>
    <scope>NUCLEOTIDE SEQUENCE [LARGE SCALE GENOMIC DNA]</scope>
    <source>
        <strain evidence="2 3">IOZ07</strain>
    </source>
</reference>
<comment type="caution">
    <text evidence="2">The sequence shown here is derived from an EMBL/GenBank/DDBJ whole genome shotgun (WGS) entry which is preliminary data.</text>
</comment>
<evidence type="ECO:0000313" key="2">
    <source>
        <dbReference type="EMBL" id="KAF4512241.1"/>
    </source>
</evidence>
<feature type="compositionally biased region" description="Basic residues" evidence="1">
    <location>
        <begin position="60"/>
        <end position="70"/>
    </location>
</feature>
<dbReference type="EMBL" id="JAAVMX010000002">
    <property type="protein sequence ID" value="KAF4512241.1"/>
    <property type="molecule type" value="Genomic_DNA"/>
</dbReference>
<evidence type="ECO:0000313" key="3">
    <source>
        <dbReference type="Proteomes" id="UP000557566"/>
    </source>
</evidence>
<gene>
    <name evidence="2" type="ORF">G6O67_001406</name>
</gene>
<feature type="region of interest" description="Disordered" evidence="1">
    <location>
        <begin position="1"/>
        <end position="183"/>
    </location>
</feature>
<dbReference type="Proteomes" id="UP000557566">
    <property type="component" value="Unassembled WGS sequence"/>
</dbReference>